<feature type="domain" description="DUF7669" evidence="1">
    <location>
        <begin position="11"/>
        <end position="87"/>
    </location>
</feature>
<sequence>MGEQEQGGKKPNWLLVKEACLELVKSGKNFFNRREIINVAKQKDPSRSDMSLDFEIDLVTVNSNSKDKYRDPDKLFLFRIDRGSYTLYDPEIHGPIEKYIELAKASPARKQVIAQVVKDLEERGFEVSENKPSKPLQPDLTAWKDEKKIGVWIIDPSADRPTQLKNLYLSIGSSLVDQSYDGYFIIIPQDLANKLSDRIRGVLESFNTRIIVLREEKKYTLLI</sequence>
<dbReference type="InterPro" id="IPR056086">
    <property type="entry name" value="DUF7669"/>
</dbReference>
<accession>A0A7J3XYQ7</accession>
<dbReference type="Pfam" id="PF24706">
    <property type="entry name" value="DUF7669"/>
    <property type="match status" value="1"/>
</dbReference>
<name>A0A7J3XYQ7_9CREN</name>
<protein>
    <recommendedName>
        <fullName evidence="1">DUF7669 domain-containing protein</fullName>
    </recommendedName>
</protein>
<reference evidence="2" key="1">
    <citation type="journal article" date="2020" name="mSystems">
        <title>Genome- and Community-Level Interaction Insights into Carbon Utilization and Element Cycling Functions of Hydrothermarchaeota in Hydrothermal Sediment.</title>
        <authorList>
            <person name="Zhou Z."/>
            <person name="Liu Y."/>
            <person name="Xu W."/>
            <person name="Pan J."/>
            <person name="Luo Z.H."/>
            <person name="Li M."/>
        </authorList>
    </citation>
    <scope>NUCLEOTIDE SEQUENCE [LARGE SCALE GENOMIC DNA]</scope>
    <source>
        <strain evidence="2">SpSt-110</strain>
    </source>
</reference>
<organism evidence="2">
    <name type="scientific">Thermogladius calderae</name>
    <dbReference type="NCBI Taxonomy" id="1200300"/>
    <lineage>
        <taxon>Archaea</taxon>
        <taxon>Thermoproteota</taxon>
        <taxon>Thermoprotei</taxon>
        <taxon>Desulfurococcales</taxon>
        <taxon>Desulfurococcaceae</taxon>
        <taxon>Thermogladius</taxon>
    </lineage>
</organism>
<dbReference type="AlphaFoldDB" id="A0A7J3XYQ7"/>
<evidence type="ECO:0000313" key="2">
    <source>
        <dbReference type="EMBL" id="HHP67695.1"/>
    </source>
</evidence>
<proteinExistence type="predicted"/>
<gene>
    <name evidence="2" type="ORF">ENM60_02725</name>
</gene>
<evidence type="ECO:0000259" key="1">
    <source>
        <dbReference type="Pfam" id="PF24706"/>
    </source>
</evidence>
<comment type="caution">
    <text evidence="2">The sequence shown here is derived from an EMBL/GenBank/DDBJ whole genome shotgun (WGS) entry which is preliminary data.</text>
</comment>
<dbReference type="EMBL" id="DRYK01000035">
    <property type="protein sequence ID" value="HHP67695.1"/>
    <property type="molecule type" value="Genomic_DNA"/>
</dbReference>